<organismHost>
    <name type="scientific">Bacillus subtilis</name>
    <dbReference type="NCBI Taxonomy" id="1423"/>
</organismHost>
<dbReference type="EMBL" id="X97918">
    <property type="protein sequence ID" value="CAA66515.1"/>
    <property type="molecule type" value="Genomic_DNA"/>
</dbReference>
<name>Q38082_BPSPP</name>
<reference evidence="3" key="2">
    <citation type="journal article" date="1997" name="Gene">
        <title>The complete nucleotide sequence and functional organization of Bacillus subtilis bacteriophage SPP1.</title>
        <authorList>
            <person name="Alonso J.C."/>
            <person name="Luder G."/>
            <person name="Stiege A.C."/>
            <person name="Chai S."/>
            <person name="Weise F."/>
            <person name="Trautner T.A."/>
        </authorList>
    </citation>
    <scope>NUCLEOTIDE SEQUENCE [LARGE SCALE GENOMIC DNA]</scope>
</reference>
<reference evidence="1" key="1">
    <citation type="journal article" date="1993" name="Gene">
        <title>Sequence analysis of the left end of the Bacillus subtilis bacteriophage SPP1 genome.</title>
        <authorList>
            <person name="Chai S."/>
            <person name="Szepan U."/>
            <person name="Luder G."/>
            <person name="Trautner T.A."/>
            <person name="Alonso J.C."/>
        </authorList>
    </citation>
    <scope>NUCLEOTIDE SEQUENCE</scope>
</reference>
<reference evidence="2" key="4">
    <citation type="submission" date="2006-07" db="EMBL/GenBank/DDBJ databases">
        <title>Analysis of the complete nucleotide sequence and functional organization of Bacillus subtilis bacteriophage SPP1.</title>
        <authorList>
            <person name="Alonso J.C."/>
            <person name="Luder G."/>
            <person name="Stiege A.C."/>
            <person name="Chai S."/>
            <person name="Weise F."/>
            <person name="Trautner T.A."/>
        </authorList>
    </citation>
    <scope>NUCLEOTIDE SEQUENCE</scope>
</reference>
<sequence length="80" mass="9523">MSEFIEFKLKRIEGNIRMAAVKAEDILTIQDDWIPHIGRYVEIRHKHGTIRTDEPFAQVMKKIKDAQRRSKGVKKNEYRI</sequence>
<accession>Q38082</accession>
<protein>
    <submittedName>
        <fullName evidence="2">Bacteriophage SPP1 complete nucleotide sequence</fullName>
    </submittedName>
    <submittedName>
        <fullName evidence="1">Orf52</fullName>
    </submittedName>
</protein>
<reference evidence="2" key="3">
    <citation type="submission" date="2006-07" db="EMBL/GenBank/DDBJ databases">
        <title>.</title>
        <authorList>
            <person name="Alonso J.C."/>
            <person name="Auzat I."/>
        </authorList>
    </citation>
    <scope>NUCLEOTIDE SEQUENCE</scope>
</reference>
<dbReference type="EMBL" id="X65941">
    <property type="protein sequence ID" value="CAA46756.1"/>
    <property type="molecule type" value="Genomic_DNA"/>
</dbReference>
<dbReference type="RefSeq" id="NP_690752.1">
    <property type="nucleotide sequence ID" value="NC_004166.2"/>
</dbReference>
<evidence type="ECO:0000313" key="1">
    <source>
        <dbReference type="EMBL" id="CAA46756.1"/>
    </source>
</evidence>
<organism evidence="1">
    <name type="scientific">Bacillus phage SPP1</name>
    <name type="common">Bacteriophage SPP1</name>
    <dbReference type="NCBI Taxonomy" id="10724"/>
    <lineage>
        <taxon>Viruses</taxon>
        <taxon>Duplodnaviria</taxon>
        <taxon>Heunggongvirae</taxon>
        <taxon>Uroviricota</taxon>
        <taxon>Caudoviricetes</taxon>
        <taxon>Trautnerviridae</taxon>
        <taxon>Polsinellivirinae</taxon>
        <taxon>Rivavirus</taxon>
        <taxon>Rivavirus SPP1</taxon>
    </lineage>
</organism>
<evidence type="ECO:0000313" key="2">
    <source>
        <dbReference type="EMBL" id="CAA66515.1"/>
    </source>
</evidence>
<dbReference type="PIR" id="JN0743">
    <property type="entry name" value="JN0743"/>
</dbReference>
<dbReference type="GeneID" id="955301"/>
<evidence type="ECO:0000313" key="3">
    <source>
        <dbReference type="Proteomes" id="UP000002559"/>
    </source>
</evidence>
<dbReference type="KEGG" id="vg:955301"/>
<keyword evidence="3" id="KW-1185">Reference proteome</keyword>
<dbReference type="Proteomes" id="UP000002559">
    <property type="component" value="Segment"/>
</dbReference>
<proteinExistence type="predicted"/>